<dbReference type="RefSeq" id="WP_234748891.1">
    <property type="nucleotide sequence ID" value="NZ_BAAAWN010000001.1"/>
</dbReference>
<keyword evidence="3" id="KW-1185">Reference proteome</keyword>
<evidence type="ECO:0000256" key="1">
    <source>
        <dbReference type="SAM" id="Phobius"/>
    </source>
</evidence>
<keyword evidence="1" id="KW-1133">Transmembrane helix</keyword>
<name>A0ABV5XUX6_ARTRM</name>
<dbReference type="Proteomes" id="UP001589702">
    <property type="component" value="Unassembled WGS sequence"/>
</dbReference>
<proteinExistence type="predicted"/>
<dbReference type="EMBL" id="JBHMBC010000007">
    <property type="protein sequence ID" value="MFB9818563.1"/>
    <property type="molecule type" value="Genomic_DNA"/>
</dbReference>
<gene>
    <name evidence="2" type="ORF">ACFFP1_03500</name>
</gene>
<evidence type="ECO:0000313" key="3">
    <source>
        <dbReference type="Proteomes" id="UP001589702"/>
    </source>
</evidence>
<accession>A0ABV5XUX6</accession>
<keyword evidence="1" id="KW-0472">Membrane</keyword>
<evidence type="ECO:0000313" key="2">
    <source>
        <dbReference type="EMBL" id="MFB9818563.1"/>
    </source>
</evidence>
<feature type="transmembrane region" description="Helical" evidence="1">
    <location>
        <begin position="30"/>
        <end position="48"/>
    </location>
</feature>
<sequence length="76" mass="8882">MKWYRWVHQLIFAASLAPLWMGVWDLSLRILLPLLALIPYGFNEVVLYRKEKAARVLAAELDRTDPMVHAYREPAS</sequence>
<organism evidence="2 3">
    <name type="scientific">Arthrobacter ramosus</name>
    <dbReference type="NCBI Taxonomy" id="1672"/>
    <lineage>
        <taxon>Bacteria</taxon>
        <taxon>Bacillati</taxon>
        <taxon>Actinomycetota</taxon>
        <taxon>Actinomycetes</taxon>
        <taxon>Micrococcales</taxon>
        <taxon>Micrococcaceae</taxon>
        <taxon>Arthrobacter</taxon>
    </lineage>
</organism>
<comment type="caution">
    <text evidence="2">The sequence shown here is derived from an EMBL/GenBank/DDBJ whole genome shotgun (WGS) entry which is preliminary data.</text>
</comment>
<feature type="transmembrane region" description="Helical" evidence="1">
    <location>
        <begin position="7"/>
        <end position="24"/>
    </location>
</feature>
<keyword evidence="1" id="KW-0812">Transmembrane</keyword>
<reference evidence="2 3" key="1">
    <citation type="submission" date="2024-09" db="EMBL/GenBank/DDBJ databases">
        <authorList>
            <person name="Sun Q."/>
            <person name="Mori K."/>
        </authorList>
    </citation>
    <scope>NUCLEOTIDE SEQUENCE [LARGE SCALE GENOMIC DNA]</scope>
    <source>
        <strain evidence="2 3">JCM 1334</strain>
    </source>
</reference>
<protein>
    <submittedName>
        <fullName evidence="2">Uncharacterized protein</fullName>
    </submittedName>
</protein>